<evidence type="ECO:0000313" key="8">
    <source>
        <dbReference type="Proteomes" id="UP000777438"/>
    </source>
</evidence>
<reference evidence="7 8" key="1">
    <citation type="journal article" date="2021" name="Nat. Commun.">
        <title>Genetic determinants of endophytism in the Arabidopsis root mycobiome.</title>
        <authorList>
            <person name="Mesny F."/>
            <person name="Miyauchi S."/>
            <person name="Thiergart T."/>
            <person name="Pickel B."/>
            <person name="Atanasova L."/>
            <person name="Karlsson M."/>
            <person name="Huettel B."/>
            <person name="Barry K.W."/>
            <person name="Haridas S."/>
            <person name="Chen C."/>
            <person name="Bauer D."/>
            <person name="Andreopoulos W."/>
            <person name="Pangilinan J."/>
            <person name="LaButti K."/>
            <person name="Riley R."/>
            <person name="Lipzen A."/>
            <person name="Clum A."/>
            <person name="Drula E."/>
            <person name="Henrissat B."/>
            <person name="Kohler A."/>
            <person name="Grigoriev I.V."/>
            <person name="Martin F.M."/>
            <person name="Hacquard S."/>
        </authorList>
    </citation>
    <scope>NUCLEOTIDE SEQUENCE [LARGE SCALE GENOMIC DNA]</scope>
    <source>
        <strain evidence="7 8">MPI-CAGE-CH-0241</strain>
    </source>
</reference>
<evidence type="ECO:0000256" key="4">
    <source>
        <dbReference type="ARBA" id="ARBA00023163"/>
    </source>
</evidence>
<feature type="region of interest" description="Disordered" evidence="6">
    <location>
        <begin position="58"/>
        <end position="102"/>
    </location>
</feature>
<keyword evidence="4" id="KW-0804">Transcription</keyword>
<dbReference type="GO" id="GO:0000976">
    <property type="term" value="F:transcription cis-regulatory region binding"/>
    <property type="evidence" value="ECO:0007669"/>
    <property type="project" value="TreeGrafter"/>
</dbReference>
<evidence type="ECO:0000256" key="6">
    <source>
        <dbReference type="SAM" id="MobiDB-lite"/>
    </source>
</evidence>
<sequence>MLFANRARCSCHRLDKACEQSLSVRKRRAKRAPVRTAPPSNALEEKLDDIVALLRSQASEKQASKDTAQSGPSHETTPSMSSRPGEAGSSLISSPGGRDPDVVIDTTDSVVRLLRPTESPSDSPFDLFPHPSPIAGDVSVHNIPDWQADEQLILFRRAFIPLFPFVHLPDSMQASELRREKPFLWLVIMALTCKSVSKQFEMADTVWKVISTRVVSEHHANLDLLLGIICFASWSHYFKQDKPFMTKLSQLAISLAYDLDLHIATPSHAARRGRSGHVSGQQAAAAQDKALEERRTFIALFHLSSATWTGYRKTPPLPWTRYISDCVRILSEGTETQLDILLATQVKCQLITNQLSCPPDDEFAGSDSTNALPKILYATLQRQLGEIGQGLPLDLQSHRTTQLYLTSTELRIKDCLLNSAATHGQPSTSQFQRLQDLESTLSCAERFIAVFSSAPPLDWVGINVDSFTQFTHCLVVLFKLTTLNEPDWDVAEVTRRADVFGILDEFCVKATQVPEMAGITDTDGLNRGIFTKTPALLKTIKALMMSEMEPPPVVPIPEQNSGQGGDDGFLAGFTNESDASYDFLESLRHEPWLSDIMEYSWDLV</sequence>
<dbReference type="GO" id="GO:0000981">
    <property type="term" value="F:DNA-binding transcription factor activity, RNA polymerase II-specific"/>
    <property type="evidence" value="ECO:0007669"/>
    <property type="project" value="TreeGrafter"/>
</dbReference>
<evidence type="ECO:0000256" key="3">
    <source>
        <dbReference type="ARBA" id="ARBA00023125"/>
    </source>
</evidence>
<organism evidence="7 8">
    <name type="scientific">Thelonectria olida</name>
    <dbReference type="NCBI Taxonomy" id="1576542"/>
    <lineage>
        <taxon>Eukaryota</taxon>
        <taxon>Fungi</taxon>
        <taxon>Dikarya</taxon>
        <taxon>Ascomycota</taxon>
        <taxon>Pezizomycotina</taxon>
        <taxon>Sordariomycetes</taxon>
        <taxon>Hypocreomycetidae</taxon>
        <taxon>Hypocreales</taxon>
        <taxon>Nectriaceae</taxon>
        <taxon>Thelonectria</taxon>
    </lineage>
</organism>
<dbReference type="AlphaFoldDB" id="A0A9P8W5H0"/>
<evidence type="ECO:0000256" key="5">
    <source>
        <dbReference type="ARBA" id="ARBA00023242"/>
    </source>
</evidence>
<dbReference type="EMBL" id="JAGPYM010000009">
    <property type="protein sequence ID" value="KAH6890687.1"/>
    <property type="molecule type" value="Genomic_DNA"/>
</dbReference>
<keyword evidence="8" id="KW-1185">Reference proteome</keyword>
<dbReference type="OrthoDB" id="1600564at2759"/>
<dbReference type="Proteomes" id="UP000777438">
    <property type="component" value="Unassembled WGS sequence"/>
</dbReference>
<feature type="region of interest" description="Disordered" evidence="6">
    <location>
        <begin position="24"/>
        <end position="46"/>
    </location>
</feature>
<gene>
    <name evidence="7" type="ORF">B0T10DRAFT_561185</name>
</gene>
<keyword evidence="5" id="KW-0539">Nucleus</keyword>
<keyword evidence="3" id="KW-0238">DNA-binding</keyword>
<proteinExistence type="predicted"/>
<name>A0A9P8W5H0_9HYPO</name>
<accession>A0A9P8W5H0</accession>
<feature type="compositionally biased region" description="Polar residues" evidence="6">
    <location>
        <begin position="58"/>
        <end position="82"/>
    </location>
</feature>
<feature type="compositionally biased region" description="Basic residues" evidence="6">
    <location>
        <begin position="24"/>
        <end position="33"/>
    </location>
</feature>
<protein>
    <submittedName>
        <fullName evidence="7">Uncharacterized protein</fullName>
    </submittedName>
</protein>
<evidence type="ECO:0000313" key="7">
    <source>
        <dbReference type="EMBL" id="KAH6890687.1"/>
    </source>
</evidence>
<dbReference type="GO" id="GO:0005634">
    <property type="term" value="C:nucleus"/>
    <property type="evidence" value="ECO:0007669"/>
    <property type="project" value="UniProtKB-SubCell"/>
</dbReference>
<keyword evidence="2" id="KW-0805">Transcription regulation</keyword>
<evidence type="ECO:0000256" key="1">
    <source>
        <dbReference type="ARBA" id="ARBA00004123"/>
    </source>
</evidence>
<dbReference type="InterPro" id="IPR051089">
    <property type="entry name" value="prtT"/>
</dbReference>
<comment type="caution">
    <text evidence="7">The sequence shown here is derived from an EMBL/GenBank/DDBJ whole genome shotgun (WGS) entry which is preliminary data.</text>
</comment>
<dbReference type="PANTHER" id="PTHR31845">
    <property type="entry name" value="FINGER DOMAIN PROTEIN, PUTATIVE-RELATED"/>
    <property type="match status" value="1"/>
</dbReference>
<dbReference type="PANTHER" id="PTHR31845:SF32">
    <property type="entry name" value="MISCELLANEOUS ZN(II)2CYS6 TRANSCRIPTION FACTOR (EUROFUNG)-RELATED"/>
    <property type="match status" value="1"/>
</dbReference>
<comment type="subcellular location">
    <subcellularLocation>
        <location evidence="1">Nucleus</location>
    </subcellularLocation>
</comment>
<evidence type="ECO:0000256" key="2">
    <source>
        <dbReference type="ARBA" id="ARBA00023015"/>
    </source>
</evidence>